<dbReference type="InterPro" id="IPR036388">
    <property type="entry name" value="WH-like_DNA-bd_sf"/>
</dbReference>
<evidence type="ECO:0000256" key="3">
    <source>
        <dbReference type="ARBA" id="ARBA00009695"/>
    </source>
</evidence>
<evidence type="ECO:0000256" key="2">
    <source>
        <dbReference type="ARBA" id="ARBA00004496"/>
    </source>
</evidence>
<dbReference type="PATRIC" id="fig|1423748.3.peg.1672"/>
<proteinExistence type="inferred from homology"/>
<dbReference type="InterPro" id="IPR053926">
    <property type="entry name" value="RecX_HTH_1st"/>
</dbReference>
<comment type="function">
    <text evidence="1 6">Modulates RecA activity.</text>
</comment>
<dbReference type="EMBL" id="AZEL01000050">
    <property type="protein sequence ID" value="KRL21126.1"/>
    <property type="molecule type" value="Genomic_DNA"/>
</dbReference>
<keyword evidence="5 6" id="KW-0963">Cytoplasm</keyword>
<comment type="similarity">
    <text evidence="3 6">Belongs to the RecX family.</text>
</comment>
<dbReference type="NCBIfam" id="NF010733">
    <property type="entry name" value="PRK14135.1"/>
    <property type="match status" value="1"/>
</dbReference>
<dbReference type="InterPro" id="IPR003783">
    <property type="entry name" value="Regulatory_RecX"/>
</dbReference>
<dbReference type="Pfam" id="PF21982">
    <property type="entry name" value="RecX_HTH1"/>
    <property type="match status" value="1"/>
</dbReference>
<comment type="caution">
    <text evidence="8">The sequence shown here is derived from an EMBL/GenBank/DDBJ whole genome shotgun (WGS) entry which is preliminary data.</text>
</comment>
<dbReference type="AlphaFoldDB" id="A0A0R1NLN1"/>
<dbReference type="Gene3D" id="1.10.10.10">
    <property type="entry name" value="Winged helix-like DNA-binding domain superfamily/Winged helix DNA-binding domain"/>
    <property type="match status" value="4"/>
</dbReference>
<evidence type="ECO:0000256" key="6">
    <source>
        <dbReference type="HAMAP-Rule" id="MF_01114"/>
    </source>
</evidence>
<reference evidence="8 9" key="1">
    <citation type="journal article" date="2015" name="Genome Announc.">
        <title>Expanding the biotechnology potential of lactobacilli through comparative genomics of 213 strains and associated genera.</title>
        <authorList>
            <person name="Sun Z."/>
            <person name="Harris H.M."/>
            <person name="McCann A."/>
            <person name="Guo C."/>
            <person name="Argimon S."/>
            <person name="Zhang W."/>
            <person name="Yang X."/>
            <person name="Jeffery I.B."/>
            <person name="Cooney J.C."/>
            <person name="Kagawa T.F."/>
            <person name="Liu W."/>
            <person name="Song Y."/>
            <person name="Salvetti E."/>
            <person name="Wrobel A."/>
            <person name="Rasinkangas P."/>
            <person name="Parkhill J."/>
            <person name="Rea M.C."/>
            <person name="O'Sullivan O."/>
            <person name="Ritari J."/>
            <person name="Douillard F.P."/>
            <person name="Paul Ross R."/>
            <person name="Yang R."/>
            <person name="Briner A.E."/>
            <person name="Felis G.E."/>
            <person name="de Vos W.M."/>
            <person name="Barrangou R."/>
            <person name="Klaenhammer T.R."/>
            <person name="Caufield P.W."/>
            <person name="Cui Y."/>
            <person name="Zhang H."/>
            <person name="O'Toole P.W."/>
        </authorList>
    </citation>
    <scope>NUCLEOTIDE SEQUENCE [LARGE SCALE GENOMIC DNA]</scope>
    <source>
        <strain evidence="8 9">DSM 10532</strain>
    </source>
</reference>
<dbReference type="Proteomes" id="UP000051311">
    <property type="component" value="Unassembled WGS sequence"/>
</dbReference>
<evidence type="ECO:0000256" key="4">
    <source>
        <dbReference type="ARBA" id="ARBA00018111"/>
    </source>
</evidence>
<feature type="domain" description="RecX first three-helical" evidence="7">
    <location>
        <begin position="67"/>
        <end position="104"/>
    </location>
</feature>
<dbReference type="GO" id="GO:0006282">
    <property type="term" value="P:regulation of DNA repair"/>
    <property type="evidence" value="ECO:0007669"/>
    <property type="project" value="UniProtKB-UniRule"/>
</dbReference>
<evidence type="ECO:0000256" key="5">
    <source>
        <dbReference type="ARBA" id="ARBA00022490"/>
    </source>
</evidence>
<gene>
    <name evidence="6" type="primary">recX</name>
    <name evidence="8" type="ORF">FC37_GL001608</name>
</gene>
<dbReference type="eggNOG" id="COG2137">
    <property type="taxonomic scope" value="Bacteria"/>
</dbReference>
<organism evidence="8 9">
    <name type="scientific">Lactobacillus gallinarum DSM 10532 = JCM 2011</name>
    <dbReference type="NCBI Taxonomy" id="1423748"/>
    <lineage>
        <taxon>Bacteria</taxon>
        <taxon>Bacillati</taxon>
        <taxon>Bacillota</taxon>
        <taxon>Bacilli</taxon>
        <taxon>Lactobacillales</taxon>
        <taxon>Lactobacillaceae</taxon>
        <taxon>Lactobacillus</taxon>
    </lineage>
</organism>
<dbReference type="PANTHER" id="PTHR33602">
    <property type="entry name" value="REGULATORY PROTEIN RECX FAMILY PROTEIN"/>
    <property type="match status" value="1"/>
</dbReference>
<protein>
    <recommendedName>
        <fullName evidence="4 6">Regulatory protein RecX</fullName>
    </recommendedName>
</protein>
<sequence length="275" mass="31668">MRGEKMIITKVSAQKRPGRYNIFLDGKYAFSAGEKTIAEFVLLKGKELDDEQVEKIRQFDADAKASDLAAHFLSYEPRTIFEVLQYLKKHEISDEAANSAVNQLNELGYLDDRQYAKLFIKNDLRVGSDGPKSLLRKLTQKGVDPEISQTELDEVMDEDWIEVGQRVIKSMIHQAGKLAQRELKRKMKTKLLMHGFDGGISSEIIASLDLEDDEDLQMQALKKQGIKAYKRFRRYDESECKFRMKKYLFNHGFSTSEIDAFLNGEVINFDDLAEY</sequence>
<dbReference type="GO" id="GO:0005737">
    <property type="term" value="C:cytoplasm"/>
    <property type="evidence" value="ECO:0007669"/>
    <property type="project" value="UniProtKB-SubCell"/>
</dbReference>
<comment type="subcellular location">
    <subcellularLocation>
        <location evidence="2 6">Cytoplasm</location>
    </subcellularLocation>
</comment>
<evidence type="ECO:0000259" key="7">
    <source>
        <dbReference type="Pfam" id="PF21982"/>
    </source>
</evidence>
<accession>A0A0R1NLN1</accession>
<evidence type="ECO:0000256" key="1">
    <source>
        <dbReference type="ARBA" id="ARBA00003529"/>
    </source>
</evidence>
<evidence type="ECO:0000313" key="8">
    <source>
        <dbReference type="EMBL" id="KRL21126.1"/>
    </source>
</evidence>
<dbReference type="HAMAP" id="MF_01114">
    <property type="entry name" value="RecX"/>
    <property type="match status" value="1"/>
</dbReference>
<name>A0A0R1NLN1_9LACO</name>
<evidence type="ECO:0000313" key="9">
    <source>
        <dbReference type="Proteomes" id="UP000051311"/>
    </source>
</evidence>
<dbReference type="STRING" id="1423748.FC37_GL001608"/>
<dbReference type="PANTHER" id="PTHR33602:SF1">
    <property type="entry name" value="REGULATORY PROTEIN RECX FAMILY PROTEIN"/>
    <property type="match status" value="1"/>
</dbReference>